<accession>A0A507DWM7</accession>
<keyword evidence="2" id="KW-1133">Transmembrane helix</keyword>
<evidence type="ECO:0000259" key="3">
    <source>
        <dbReference type="PROSITE" id="PS50202"/>
    </source>
</evidence>
<dbReference type="SUPFAM" id="SSF49354">
    <property type="entry name" value="PapD-like"/>
    <property type="match status" value="1"/>
</dbReference>
<dbReference type="InterPro" id="IPR000535">
    <property type="entry name" value="MSP_dom"/>
</dbReference>
<dbReference type="EMBL" id="QEAQ01000091">
    <property type="protein sequence ID" value="TPX55911.1"/>
    <property type="molecule type" value="Genomic_DNA"/>
</dbReference>
<feature type="compositionally biased region" description="Low complexity" evidence="1">
    <location>
        <begin position="22"/>
        <end position="32"/>
    </location>
</feature>
<feature type="region of interest" description="Disordered" evidence="1">
    <location>
        <begin position="1"/>
        <end position="32"/>
    </location>
</feature>
<protein>
    <recommendedName>
        <fullName evidence="3">MSP domain-containing protein</fullName>
    </recommendedName>
</protein>
<dbReference type="AlphaFoldDB" id="A0A507DWM7"/>
<feature type="compositionally biased region" description="Low complexity" evidence="1">
    <location>
        <begin position="1"/>
        <end position="14"/>
    </location>
</feature>
<evidence type="ECO:0000313" key="4">
    <source>
        <dbReference type="EMBL" id="TPX55911.1"/>
    </source>
</evidence>
<comment type="caution">
    <text evidence="4">The sequence shown here is derived from an EMBL/GenBank/DDBJ whole genome shotgun (WGS) entry which is preliminary data.</text>
</comment>
<reference evidence="4 5" key="1">
    <citation type="journal article" date="2019" name="Sci. Rep.">
        <title>Comparative genomics of chytrid fungi reveal insights into the obligate biotrophic and pathogenic lifestyle of Synchytrium endobioticum.</title>
        <authorList>
            <person name="van de Vossenberg B.T.L.H."/>
            <person name="Warris S."/>
            <person name="Nguyen H.D.T."/>
            <person name="van Gent-Pelzer M.P.E."/>
            <person name="Joly D.L."/>
            <person name="van de Geest H.C."/>
            <person name="Bonants P.J.M."/>
            <person name="Smith D.S."/>
            <person name="Levesque C.A."/>
            <person name="van der Lee T.A.J."/>
        </authorList>
    </citation>
    <scope>NUCLEOTIDE SEQUENCE [LARGE SCALE GENOMIC DNA]</scope>
    <source>
        <strain evidence="4 5">CBS 809.83</strain>
    </source>
</reference>
<evidence type="ECO:0000256" key="2">
    <source>
        <dbReference type="SAM" id="Phobius"/>
    </source>
</evidence>
<dbReference type="Pfam" id="PF00635">
    <property type="entry name" value="Motile_Sperm"/>
    <property type="match status" value="1"/>
</dbReference>
<dbReference type="STRING" id="109895.A0A507DWM7"/>
<keyword evidence="2" id="KW-0472">Membrane</keyword>
<proteinExistence type="predicted"/>
<dbReference type="PROSITE" id="PS50202">
    <property type="entry name" value="MSP"/>
    <property type="match status" value="1"/>
</dbReference>
<keyword evidence="2" id="KW-0812">Transmembrane</keyword>
<dbReference type="InterPro" id="IPR008962">
    <property type="entry name" value="PapD-like_sf"/>
</dbReference>
<feature type="domain" description="MSP" evidence="3">
    <location>
        <begin position="25"/>
        <end position="151"/>
    </location>
</feature>
<dbReference type="Proteomes" id="UP000318582">
    <property type="component" value="Unassembled WGS sequence"/>
</dbReference>
<organism evidence="4 5">
    <name type="scientific">Powellomyces hirtus</name>
    <dbReference type="NCBI Taxonomy" id="109895"/>
    <lineage>
        <taxon>Eukaryota</taxon>
        <taxon>Fungi</taxon>
        <taxon>Fungi incertae sedis</taxon>
        <taxon>Chytridiomycota</taxon>
        <taxon>Chytridiomycota incertae sedis</taxon>
        <taxon>Chytridiomycetes</taxon>
        <taxon>Spizellomycetales</taxon>
        <taxon>Powellomycetaceae</taxon>
        <taxon>Powellomyces</taxon>
    </lineage>
</organism>
<feature type="transmembrane region" description="Helical" evidence="2">
    <location>
        <begin position="224"/>
        <end position="248"/>
    </location>
</feature>
<dbReference type="Gene3D" id="2.60.40.10">
    <property type="entry name" value="Immunoglobulins"/>
    <property type="match status" value="1"/>
</dbReference>
<feature type="region of interest" description="Disordered" evidence="1">
    <location>
        <begin position="145"/>
        <end position="215"/>
    </location>
</feature>
<feature type="compositionally biased region" description="Low complexity" evidence="1">
    <location>
        <begin position="151"/>
        <end position="187"/>
    </location>
</feature>
<evidence type="ECO:0000256" key="1">
    <source>
        <dbReference type="SAM" id="MobiDB-lite"/>
    </source>
</evidence>
<keyword evidence="5" id="KW-1185">Reference proteome</keyword>
<sequence length="253" mass="26686">MSRSVTTTTTAFSTPTPPPASTTPTLSTLPSARGGVTLTPSTLFFAPTRSTVGVIAKITLQNAHDAGAVGFKIKTNAPARYSVKPVLGVLLPGAVVHVLVRSEAPIQPDHDRFLLQTIPLSDEEAQRMDPAKWRTLDRSRMADTFISCKASPTRPRTLSSSSSYTSSTGSPPRTTSGIAASSAPAASHRPLSKSKSKPNPARPSSSPPPPPATTSQIRVTKLDLLVFSFVCLVLGGIMPYSASFLHLLSLRSI</sequence>
<gene>
    <name evidence="4" type="ORF">PhCBS80983_g04931</name>
</gene>
<dbReference type="InterPro" id="IPR013783">
    <property type="entry name" value="Ig-like_fold"/>
</dbReference>
<evidence type="ECO:0000313" key="5">
    <source>
        <dbReference type="Proteomes" id="UP000318582"/>
    </source>
</evidence>
<name>A0A507DWM7_9FUNG</name>